<keyword evidence="2" id="KW-0539">Nucleus</keyword>
<dbReference type="CDD" id="cd00024">
    <property type="entry name" value="CD_CSD"/>
    <property type="match status" value="1"/>
</dbReference>
<evidence type="ECO:0000256" key="2">
    <source>
        <dbReference type="ARBA" id="ARBA00023242"/>
    </source>
</evidence>
<dbReference type="PROSITE" id="PS50013">
    <property type="entry name" value="CHROMO_2"/>
    <property type="match status" value="1"/>
</dbReference>
<comment type="caution">
    <text evidence="4">The sequence shown here is derived from an EMBL/GenBank/DDBJ whole genome shotgun (WGS) entry which is preliminary data.</text>
</comment>
<evidence type="ECO:0000259" key="3">
    <source>
        <dbReference type="PROSITE" id="PS50013"/>
    </source>
</evidence>
<dbReference type="SUPFAM" id="SSF54160">
    <property type="entry name" value="Chromo domain-like"/>
    <property type="match status" value="1"/>
</dbReference>
<dbReference type="InterPro" id="IPR023780">
    <property type="entry name" value="Chromo_domain"/>
</dbReference>
<protein>
    <submittedName>
        <fullName evidence="4">7237_t:CDS:1</fullName>
    </submittedName>
</protein>
<comment type="subcellular location">
    <subcellularLocation>
        <location evidence="1">Nucleus</location>
    </subcellularLocation>
</comment>
<dbReference type="OrthoDB" id="433924at2759"/>
<feature type="domain" description="Chromo" evidence="3">
    <location>
        <begin position="42"/>
        <end position="99"/>
    </location>
</feature>
<dbReference type="InterPro" id="IPR000953">
    <property type="entry name" value="Chromo/chromo_shadow_dom"/>
</dbReference>
<dbReference type="Gene3D" id="2.40.50.40">
    <property type="match status" value="1"/>
</dbReference>
<name>A0A9N8W6R2_9GLOM</name>
<dbReference type="InterPro" id="IPR051219">
    <property type="entry name" value="Heterochromatin_chromo-domain"/>
</dbReference>
<dbReference type="AlphaFoldDB" id="A0A9N8W6R2"/>
<accession>A0A9N8W6R2</accession>
<proteinExistence type="predicted"/>
<organism evidence="4 5">
    <name type="scientific">Acaulospora morrowiae</name>
    <dbReference type="NCBI Taxonomy" id="94023"/>
    <lineage>
        <taxon>Eukaryota</taxon>
        <taxon>Fungi</taxon>
        <taxon>Fungi incertae sedis</taxon>
        <taxon>Mucoromycota</taxon>
        <taxon>Glomeromycotina</taxon>
        <taxon>Glomeromycetes</taxon>
        <taxon>Diversisporales</taxon>
        <taxon>Acaulosporaceae</taxon>
        <taxon>Acaulospora</taxon>
    </lineage>
</organism>
<dbReference type="Pfam" id="PF00385">
    <property type="entry name" value="Chromo"/>
    <property type="match status" value="1"/>
</dbReference>
<evidence type="ECO:0000313" key="5">
    <source>
        <dbReference type="Proteomes" id="UP000789342"/>
    </source>
</evidence>
<dbReference type="EMBL" id="CAJVPV010000908">
    <property type="protein sequence ID" value="CAG8478955.1"/>
    <property type="molecule type" value="Genomic_DNA"/>
</dbReference>
<dbReference type="PANTHER" id="PTHR22812">
    <property type="entry name" value="CHROMOBOX PROTEIN"/>
    <property type="match status" value="1"/>
</dbReference>
<dbReference type="SMART" id="SM00298">
    <property type="entry name" value="CHROMO"/>
    <property type="match status" value="1"/>
</dbReference>
<reference evidence="4" key="1">
    <citation type="submission" date="2021-06" db="EMBL/GenBank/DDBJ databases">
        <authorList>
            <person name="Kallberg Y."/>
            <person name="Tangrot J."/>
            <person name="Rosling A."/>
        </authorList>
    </citation>
    <scope>NUCLEOTIDE SEQUENCE</scope>
    <source>
        <strain evidence="4">CL551</strain>
    </source>
</reference>
<evidence type="ECO:0000256" key="1">
    <source>
        <dbReference type="ARBA" id="ARBA00004123"/>
    </source>
</evidence>
<sequence>MNAHNEIKVREEDDDVMIIEDTIAGEKNPWSDDIDTWEPERYEVENVLSRKWENGRELFLVQWKGYSKDTWEPRENLDSCPELLEKFFQMAQETELIPQVNVNTCKNYENIWRIGPEEKRLFQENYKMGQMFNEDVYNKLILKKCGERERRINYSGKDSIAEDYKIEDVPLRVDKEKRR</sequence>
<dbReference type="InterPro" id="IPR016197">
    <property type="entry name" value="Chromo-like_dom_sf"/>
</dbReference>
<dbReference type="Proteomes" id="UP000789342">
    <property type="component" value="Unassembled WGS sequence"/>
</dbReference>
<evidence type="ECO:0000313" key="4">
    <source>
        <dbReference type="EMBL" id="CAG8478955.1"/>
    </source>
</evidence>
<keyword evidence="5" id="KW-1185">Reference proteome</keyword>
<dbReference type="GO" id="GO:0005634">
    <property type="term" value="C:nucleus"/>
    <property type="evidence" value="ECO:0007669"/>
    <property type="project" value="UniProtKB-SubCell"/>
</dbReference>
<gene>
    <name evidence="4" type="ORF">AMORRO_LOCUS2217</name>
</gene>